<keyword evidence="3" id="KW-1185">Reference proteome</keyword>
<dbReference type="Proteomes" id="UP001524499">
    <property type="component" value="Unassembled WGS sequence"/>
</dbReference>
<dbReference type="Gene3D" id="3.20.20.150">
    <property type="entry name" value="Divalent-metal-dependent TIM barrel enzymes"/>
    <property type="match status" value="1"/>
</dbReference>
<proteinExistence type="inferred from homology"/>
<dbReference type="PANTHER" id="PTHR42194">
    <property type="entry name" value="UPF0276 PROTEIN HI_1600"/>
    <property type="match status" value="1"/>
</dbReference>
<dbReference type="SUPFAM" id="SSF51658">
    <property type="entry name" value="Xylose isomerase-like"/>
    <property type="match status" value="1"/>
</dbReference>
<protein>
    <recommendedName>
        <fullName evidence="1">UPF0276 protein NP590_10020</fullName>
    </recommendedName>
</protein>
<comment type="caution">
    <text evidence="2">The sequence shown here is derived from an EMBL/GenBank/DDBJ whole genome shotgun (WGS) entry which is preliminary data.</text>
</comment>
<dbReference type="PANTHER" id="PTHR42194:SF1">
    <property type="entry name" value="UPF0276 PROTEIN HI_1600"/>
    <property type="match status" value="1"/>
</dbReference>
<evidence type="ECO:0000256" key="1">
    <source>
        <dbReference type="HAMAP-Rule" id="MF_00697"/>
    </source>
</evidence>
<comment type="similarity">
    <text evidence="1">Belongs to the UPF0276 family.</text>
</comment>
<dbReference type="NCBIfam" id="NF003818">
    <property type="entry name" value="PRK05409.1"/>
    <property type="match status" value="1"/>
</dbReference>
<evidence type="ECO:0000313" key="3">
    <source>
        <dbReference type="Proteomes" id="UP001524499"/>
    </source>
</evidence>
<dbReference type="InterPro" id="IPR036237">
    <property type="entry name" value="Xyl_isomerase-like_sf"/>
</dbReference>
<dbReference type="InterPro" id="IPR007801">
    <property type="entry name" value="MbnB/TglH/ChrH"/>
</dbReference>
<evidence type="ECO:0000313" key="2">
    <source>
        <dbReference type="EMBL" id="MCQ8104438.1"/>
    </source>
</evidence>
<accession>A0ABT1TG49</accession>
<dbReference type="Pfam" id="PF05114">
    <property type="entry name" value="MbnB_TglH_ChrH"/>
    <property type="match status" value="1"/>
</dbReference>
<organism evidence="2 3">
    <name type="scientific">Methylomonas subterranea</name>
    <dbReference type="NCBI Taxonomy" id="2952225"/>
    <lineage>
        <taxon>Bacteria</taxon>
        <taxon>Pseudomonadati</taxon>
        <taxon>Pseudomonadota</taxon>
        <taxon>Gammaproteobacteria</taxon>
        <taxon>Methylococcales</taxon>
        <taxon>Methylococcaceae</taxon>
        <taxon>Methylomonas</taxon>
    </lineage>
</organism>
<dbReference type="RefSeq" id="WP_256602238.1">
    <property type="nucleotide sequence ID" value="NZ_JANIBJ010000016.1"/>
</dbReference>
<gene>
    <name evidence="2" type="ORF">NP590_10020</name>
</gene>
<reference evidence="2 3" key="1">
    <citation type="submission" date="2022-07" db="EMBL/GenBank/DDBJ databases">
        <title>Methylomonas rivi sp. nov., Methylomonas rosea sp. nov., Methylomonas aureus sp. nov. and Methylomonas subterranea sp. nov., four novel methanotrophs isolated from a freshwater creek and the deep terrestrial subsurface.</title>
        <authorList>
            <person name="Abin C."/>
            <person name="Sankaranarayanan K."/>
            <person name="Garner C."/>
            <person name="Sindelar R."/>
            <person name="Kotary K."/>
            <person name="Garner R."/>
            <person name="Barclay S."/>
            <person name="Lawson P."/>
            <person name="Krumholz L."/>
        </authorList>
    </citation>
    <scope>NUCLEOTIDE SEQUENCE [LARGE SCALE GENOMIC DNA]</scope>
    <source>
        <strain evidence="2 3">SURF-2</strain>
    </source>
</reference>
<dbReference type="HAMAP" id="MF_00697">
    <property type="entry name" value="UPF0276"/>
    <property type="match status" value="1"/>
</dbReference>
<dbReference type="EMBL" id="JANIBJ010000016">
    <property type="protein sequence ID" value="MCQ8104438.1"/>
    <property type="molecule type" value="Genomic_DNA"/>
</dbReference>
<name>A0ABT1TG49_9GAMM</name>
<sequence>MAQSIQAPHMRVATAAIPANAGIGLRSRHYRDVLNEQPAVAWFEVHSENYFGKGGAPLRYLEAVRNDYPLSLHGVGMSLGSVDELDSRHLRQLKELITRIEPALVSEHLAWNSFAGRYLNDLAPIPYTDAALTHLATRISRVQDFLSRQILLENPSSYLEYRFSSYGEAEFLNELSKRSGCGILLDVNNVYVSCQNHGWNALAYLRGIDAARVAEMHLAGHSRNAAGERGILIDTHDRPVCEAVWQLYQAALRIIGKRPTLIEWDADLPSWQVLVEQAARADTYMRQNYEQAA</sequence>